<dbReference type="Proteomes" id="UP000593737">
    <property type="component" value="Chromosome"/>
</dbReference>
<gene>
    <name evidence="1" type="ORF">Nkreftii_001591</name>
</gene>
<dbReference type="AlphaFoldDB" id="A0A7S8FDJ4"/>
<dbReference type="KEGG" id="nkf:Nkreftii_001591"/>
<proteinExistence type="predicted"/>
<organism evidence="1 2">
    <name type="scientific">Candidatus Nitrospira kreftii</name>
    <dbReference type="NCBI Taxonomy" id="2652173"/>
    <lineage>
        <taxon>Bacteria</taxon>
        <taxon>Pseudomonadati</taxon>
        <taxon>Nitrospirota</taxon>
        <taxon>Nitrospiria</taxon>
        <taxon>Nitrospirales</taxon>
        <taxon>Nitrospiraceae</taxon>
        <taxon>Nitrospira</taxon>
    </lineage>
</organism>
<reference evidence="1 2" key="1">
    <citation type="journal article" date="2020" name="ISME J.">
        <title>Enrichment and physiological characterization of a novel comammox Nitrospira indicates ammonium inhibition of complete nitrification.</title>
        <authorList>
            <person name="Sakoula D."/>
            <person name="Koch H."/>
            <person name="Frank J."/>
            <person name="Jetten M.S.M."/>
            <person name="van Kessel M.A.H.J."/>
            <person name="Lucker S."/>
        </authorList>
    </citation>
    <scope>NUCLEOTIDE SEQUENCE [LARGE SCALE GENOMIC DNA]</scope>
    <source>
        <strain evidence="1">Comreactor17</strain>
    </source>
</reference>
<evidence type="ECO:0000313" key="2">
    <source>
        <dbReference type="Proteomes" id="UP000593737"/>
    </source>
</evidence>
<sequence>MLRRHEFRCDSHLLNGYRTGCMVKIMSPVLAIGWSLRIGVVVSVSLWVSLSHAGSKIDGHSPIGPVITGMTAIPALAGGRDAELTQTPSASLPVENMLVLRTLPSVSKQISVGGTTLLPFIGAGFGGGYLTELDRSLNAVSSGLSSSFNAPNAGLKSLVGQQLIPNEVQLGIRVPF</sequence>
<evidence type="ECO:0000313" key="1">
    <source>
        <dbReference type="EMBL" id="QPD03817.1"/>
    </source>
</evidence>
<protein>
    <submittedName>
        <fullName evidence="1">Uncharacterized protein</fullName>
    </submittedName>
</protein>
<name>A0A7S8FDJ4_9BACT</name>
<accession>A0A7S8FDJ4</accession>
<dbReference type="EMBL" id="CP047423">
    <property type="protein sequence ID" value="QPD03817.1"/>
    <property type="molecule type" value="Genomic_DNA"/>
</dbReference>